<dbReference type="RefSeq" id="XP_034061556.1">
    <property type="nucleotide sequence ID" value="XM_034205665.1"/>
</dbReference>
<accession>A0A6P8TCI3</accession>
<keyword evidence="2" id="KW-1133">Transmembrane helix</keyword>
<dbReference type="KEGG" id="gacu:117539480"/>
<evidence type="ECO:0000256" key="2">
    <source>
        <dbReference type="SAM" id="Phobius"/>
    </source>
</evidence>
<feature type="compositionally biased region" description="Acidic residues" evidence="1">
    <location>
        <begin position="398"/>
        <end position="415"/>
    </location>
</feature>
<sequence>MAKRKSKKPQEQDSSIVLESPVSKPKESMNTSKESMNTSKESMNTSKESMNTSKESIYSSEESINSSNGSVNVSKASVNTSNGSFNSYSSPALLFIIVFTVGASIMGWFCVENQQRVEQLSETFTSMQKKITNLQRAVEITESSQTYTGCDVEERIFALEKAEVALATSEKLRYSELGSLNAELDTRIAELEQVTLSVTTLQAIFKNQSEEFEAVKESVAAGLSSSSALAENVAELTNAVASASSKVDEQDASLAFLNVQLKGQASDLNEMKELMHLHDAALHTSNQEVASIKENVKTKQVMHALALEEMLTSVQVILDEQFDTTTILRTSIMAQMQTFNGQLGNDPSWSVNLDEDELEAEELLATTAKDATEVQGKLEDVEDKEEGMQEEQPLGQEVESDITEEEEEEITQEDEFTEQELLEVVALEEDVFKNIFEEEESDDSNQEVSMDVNEEDG</sequence>
<keyword evidence="2" id="KW-0472">Membrane</keyword>
<feature type="compositionally biased region" description="Polar residues" evidence="1">
    <location>
        <begin position="28"/>
        <end position="52"/>
    </location>
</feature>
<organism evidence="3 4">
    <name type="scientific">Gymnodraco acuticeps</name>
    <name type="common">Antarctic dragonfish</name>
    <dbReference type="NCBI Taxonomy" id="8218"/>
    <lineage>
        <taxon>Eukaryota</taxon>
        <taxon>Metazoa</taxon>
        <taxon>Chordata</taxon>
        <taxon>Craniata</taxon>
        <taxon>Vertebrata</taxon>
        <taxon>Euteleostomi</taxon>
        <taxon>Actinopterygii</taxon>
        <taxon>Neopterygii</taxon>
        <taxon>Teleostei</taxon>
        <taxon>Neoteleostei</taxon>
        <taxon>Acanthomorphata</taxon>
        <taxon>Eupercaria</taxon>
        <taxon>Perciformes</taxon>
        <taxon>Notothenioidei</taxon>
        <taxon>Bathydraconidae</taxon>
        <taxon>Gymnodraco</taxon>
    </lineage>
</organism>
<feature type="region of interest" description="Disordered" evidence="1">
    <location>
        <begin position="436"/>
        <end position="457"/>
    </location>
</feature>
<dbReference type="AlphaFoldDB" id="A0A6P8TCI3"/>
<feature type="compositionally biased region" description="Acidic residues" evidence="1">
    <location>
        <begin position="380"/>
        <end position="389"/>
    </location>
</feature>
<feature type="transmembrane region" description="Helical" evidence="2">
    <location>
        <begin position="92"/>
        <end position="109"/>
    </location>
</feature>
<feature type="region of interest" description="Disordered" evidence="1">
    <location>
        <begin position="378"/>
        <end position="415"/>
    </location>
</feature>
<evidence type="ECO:0000256" key="1">
    <source>
        <dbReference type="SAM" id="MobiDB-lite"/>
    </source>
</evidence>
<dbReference type="GeneID" id="117539480"/>
<feature type="compositionally biased region" description="Low complexity" evidence="1">
    <location>
        <begin position="53"/>
        <end position="73"/>
    </location>
</feature>
<dbReference type="InParanoid" id="A0A6P8TCI3"/>
<evidence type="ECO:0000313" key="3">
    <source>
        <dbReference type="Proteomes" id="UP000515161"/>
    </source>
</evidence>
<keyword evidence="3" id="KW-1185">Reference proteome</keyword>
<name>A0A6P8TCI3_GYMAC</name>
<reference evidence="4" key="1">
    <citation type="submission" date="2025-08" db="UniProtKB">
        <authorList>
            <consortium name="RefSeq"/>
        </authorList>
    </citation>
    <scope>IDENTIFICATION</scope>
</reference>
<proteinExistence type="predicted"/>
<protein>
    <submittedName>
        <fullName evidence="4">Neurofilament light polypeptide-like</fullName>
    </submittedName>
</protein>
<feature type="region of interest" description="Disordered" evidence="1">
    <location>
        <begin position="1"/>
        <end position="73"/>
    </location>
</feature>
<evidence type="ECO:0000313" key="4">
    <source>
        <dbReference type="RefSeq" id="XP_034061556.1"/>
    </source>
</evidence>
<gene>
    <name evidence="4" type="primary">LOC117539480</name>
</gene>
<dbReference type="OrthoDB" id="8963459at2759"/>
<dbReference type="Proteomes" id="UP000515161">
    <property type="component" value="Unplaced"/>
</dbReference>
<keyword evidence="2" id="KW-0812">Transmembrane</keyword>